<dbReference type="SUPFAM" id="SSF90257">
    <property type="entry name" value="Myosin rod fragments"/>
    <property type="match status" value="1"/>
</dbReference>
<proteinExistence type="predicted"/>
<evidence type="ECO:0000256" key="1">
    <source>
        <dbReference type="PROSITE-ProRule" id="PRU00175"/>
    </source>
</evidence>
<reference evidence="5 6" key="1">
    <citation type="submission" date="2018-03" db="EMBL/GenBank/DDBJ databases">
        <authorList>
            <person name="Fogelqvist J."/>
        </authorList>
    </citation>
    <scope>NUCLEOTIDE SEQUENCE [LARGE SCALE GENOMIC DNA]</scope>
</reference>
<dbReference type="Proteomes" id="UP000290189">
    <property type="component" value="Unassembled WGS sequence"/>
</dbReference>
<evidence type="ECO:0000256" key="2">
    <source>
        <dbReference type="SAM" id="Coils"/>
    </source>
</evidence>
<dbReference type="PROSITE" id="PS50089">
    <property type="entry name" value="ZF_RING_2"/>
    <property type="match status" value="1"/>
</dbReference>
<dbReference type="InterPro" id="IPR013083">
    <property type="entry name" value="Znf_RING/FYVE/PHD"/>
</dbReference>
<accession>A0A3P3Y3T5</accession>
<organism evidence="5 6">
    <name type="scientific">Plasmodiophora brassicae</name>
    <name type="common">Clubroot disease agent</name>
    <dbReference type="NCBI Taxonomy" id="37360"/>
    <lineage>
        <taxon>Eukaryota</taxon>
        <taxon>Sar</taxon>
        <taxon>Rhizaria</taxon>
        <taxon>Endomyxa</taxon>
        <taxon>Phytomyxea</taxon>
        <taxon>Plasmodiophorida</taxon>
        <taxon>Plasmodiophoridae</taxon>
        <taxon>Plasmodiophora</taxon>
    </lineage>
</organism>
<dbReference type="SUPFAM" id="SSF57850">
    <property type="entry name" value="RING/U-box"/>
    <property type="match status" value="1"/>
</dbReference>
<dbReference type="InterPro" id="IPR001841">
    <property type="entry name" value="Znf_RING"/>
</dbReference>
<dbReference type="GO" id="GO:0008270">
    <property type="term" value="F:zinc ion binding"/>
    <property type="evidence" value="ECO:0007669"/>
    <property type="project" value="UniProtKB-KW"/>
</dbReference>
<dbReference type="PANTHER" id="PTHR23159:SF60">
    <property type="entry name" value="SPINDLE ASSEMBLY ABNORMAL PROTEIN 4"/>
    <property type="match status" value="1"/>
</dbReference>
<geneLocation type="mitochondrion" evidence="5"/>
<keyword evidence="1" id="KW-0862">Zinc</keyword>
<keyword evidence="2" id="KW-0175">Coiled coil</keyword>
<keyword evidence="1" id="KW-0863">Zinc-finger</keyword>
<feature type="domain" description="RING-type" evidence="4">
    <location>
        <begin position="554"/>
        <end position="588"/>
    </location>
</feature>
<evidence type="ECO:0000259" key="4">
    <source>
        <dbReference type="PROSITE" id="PS50089"/>
    </source>
</evidence>
<evidence type="ECO:0000313" key="5">
    <source>
        <dbReference type="EMBL" id="SPQ94849.1"/>
    </source>
</evidence>
<dbReference type="AlphaFoldDB" id="A0A3P3Y3T5"/>
<feature type="coiled-coil region" evidence="2">
    <location>
        <begin position="79"/>
        <end position="165"/>
    </location>
</feature>
<evidence type="ECO:0000313" key="6">
    <source>
        <dbReference type="Proteomes" id="UP000290189"/>
    </source>
</evidence>
<gene>
    <name evidence="5" type="ORF">PLBR_LOCUS2064</name>
</gene>
<dbReference type="Gene3D" id="1.10.287.1490">
    <property type="match status" value="1"/>
</dbReference>
<dbReference type="EMBL" id="OVEO01000003">
    <property type="protein sequence ID" value="SPQ94849.1"/>
    <property type="molecule type" value="Genomic_DNA"/>
</dbReference>
<keyword evidence="5" id="KW-0496">Mitochondrion</keyword>
<protein>
    <recommendedName>
        <fullName evidence="4">RING-type domain-containing protein</fullName>
    </recommendedName>
</protein>
<dbReference type="PANTHER" id="PTHR23159">
    <property type="entry name" value="CENTROSOMAL PROTEIN 2"/>
    <property type="match status" value="1"/>
</dbReference>
<dbReference type="SUPFAM" id="SSF57997">
    <property type="entry name" value="Tropomyosin"/>
    <property type="match status" value="1"/>
</dbReference>
<name>A0A3P3Y3T5_PLABS</name>
<evidence type="ECO:0000256" key="3">
    <source>
        <dbReference type="SAM" id="MobiDB-lite"/>
    </source>
</evidence>
<dbReference type="Gene3D" id="3.30.40.10">
    <property type="entry name" value="Zinc/RING finger domain, C3HC4 (zinc finger)"/>
    <property type="match status" value="1"/>
</dbReference>
<sequence>MMKASPGEADAGPGASSSDLDRSRSHLHRVQTELATVTEYAKGQQRNYECLSTAYHRLQLELDAARKSLADVSDVQVASEADATERKQLEQRVDQLEKDKTDLNKQLREAKAAYDAIAQRQRGADDRMAQMETATQALEIQIVKLRESDDRYRALLKQAQQKSREDRLAVANSDQKVALAMRQLADRDATIGGLEERVKAADIARCKAENALYRSALDRDALTMEVARVRDECTRLDNDLRESQSKLSHLETARSDMEMNLKEARSRIKTLEGSPDALQRQLDEAVRARQAADERVDELTATIGELRDRADDLLGQLVRSRSDLSELSHDLDEARERNAHLDENMVRLTSAHEDAQREADRVAGMERRVQEVERENDDLREMVDEIERQRAAWTKEIRDMLSDSQGQQQLFNEFQQINARLHARQAEARSEIARLVEERDRLRQSALASVSRADQLERDVADARTAMQAMRAAFENDSAQLRAEVDETLASLRRQLSDQKAELADVRQRNRMLLRRETLSPAEVKAIRDREKELNATVSKLVLAEQASEPSFTCFDCMQVFKDPVTCIPCGHSACEQCIVKIGYCSQCGTGKAVTFYPNQLLSELSAKHVYRKQALQGLLQMSAAFLETHSSP</sequence>
<feature type="coiled-coil region" evidence="2">
    <location>
        <begin position="219"/>
        <end position="516"/>
    </location>
</feature>
<feature type="region of interest" description="Disordered" evidence="3">
    <location>
        <begin position="1"/>
        <end position="27"/>
    </location>
</feature>
<keyword evidence="1" id="KW-0479">Metal-binding</keyword>